<dbReference type="InterPro" id="IPR007889">
    <property type="entry name" value="HTH_Psq"/>
</dbReference>
<dbReference type="InterPro" id="IPR006600">
    <property type="entry name" value="HTH_CenpB_DNA-bd_dom"/>
</dbReference>
<keyword evidence="2" id="KW-0238">DNA-binding</keyword>
<dbReference type="Gene3D" id="1.10.10.60">
    <property type="entry name" value="Homeodomain-like"/>
    <property type="match status" value="2"/>
</dbReference>
<dbReference type="SMART" id="SM00674">
    <property type="entry name" value="CENPB"/>
    <property type="match status" value="1"/>
</dbReference>
<dbReference type="Pfam" id="PF03184">
    <property type="entry name" value="DDE_1"/>
    <property type="match status" value="1"/>
</dbReference>
<dbReference type="InterPro" id="IPR050863">
    <property type="entry name" value="CenT-Element_Derived"/>
</dbReference>
<evidence type="ECO:0000313" key="6">
    <source>
        <dbReference type="Proteomes" id="UP000789524"/>
    </source>
</evidence>
<reference evidence="5" key="1">
    <citation type="submission" date="2021-09" db="EMBL/GenBank/DDBJ databases">
        <authorList>
            <person name="Martin H S."/>
        </authorList>
    </citation>
    <scope>NUCLEOTIDE SEQUENCE</scope>
</reference>
<evidence type="ECO:0000259" key="4">
    <source>
        <dbReference type="PROSITE" id="PS51253"/>
    </source>
</evidence>
<evidence type="ECO:0000313" key="5">
    <source>
        <dbReference type="EMBL" id="CAG9566639.1"/>
    </source>
</evidence>
<dbReference type="PROSITE" id="PS51253">
    <property type="entry name" value="HTH_CENPB"/>
    <property type="match status" value="1"/>
</dbReference>
<comment type="caution">
    <text evidence="5">The sequence shown here is derived from an EMBL/GenBank/DDBJ whole genome shotgun (WGS) entry which is preliminary data.</text>
</comment>
<dbReference type="Gene3D" id="3.30.420.10">
    <property type="entry name" value="Ribonuclease H-like superfamily/Ribonuclease H"/>
    <property type="match status" value="1"/>
</dbReference>
<dbReference type="GO" id="GO:0003677">
    <property type="term" value="F:DNA binding"/>
    <property type="evidence" value="ECO:0007669"/>
    <property type="project" value="UniProtKB-KW"/>
</dbReference>
<accession>A0A8J2VST8</accession>
<dbReference type="Proteomes" id="UP000789524">
    <property type="component" value="Unassembled WGS sequence"/>
</dbReference>
<feature type="domain" description="HTH CENPB-type" evidence="4">
    <location>
        <begin position="68"/>
        <end position="140"/>
    </location>
</feature>
<organism evidence="5 6">
    <name type="scientific">Danaus chrysippus</name>
    <name type="common">African queen</name>
    <dbReference type="NCBI Taxonomy" id="151541"/>
    <lineage>
        <taxon>Eukaryota</taxon>
        <taxon>Metazoa</taxon>
        <taxon>Ecdysozoa</taxon>
        <taxon>Arthropoda</taxon>
        <taxon>Hexapoda</taxon>
        <taxon>Insecta</taxon>
        <taxon>Pterygota</taxon>
        <taxon>Neoptera</taxon>
        <taxon>Endopterygota</taxon>
        <taxon>Lepidoptera</taxon>
        <taxon>Glossata</taxon>
        <taxon>Ditrysia</taxon>
        <taxon>Papilionoidea</taxon>
        <taxon>Nymphalidae</taxon>
        <taxon>Danainae</taxon>
        <taxon>Danaini</taxon>
        <taxon>Danaina</taxon>
        <taxon>Danaus</taxon>
        <taxon>Anosia</taxon>
    </lineage>
</organism>
<dbReference type="SUPFAM" id="SSF46689">
    <property type="entry name" value="Homeodomain-like"/>
    <property type="match status" value="2"/>
</dbReference>
<keyword evidence="6" id="KW-1185">Reference proteome</keyword>
<keyword evidence="3" id="KW-0539">Nucleus</keyword>
<dbReference type="PANTHER" id="PTHR19303">
    <property type="entry name" value="TRANSPOSON"/>
    <property type="match status" value="1"/>
</dbReference>
<name>A0A8J2VST8_9NEOP</name>
<protein>
    <submittedName>
        <fullName evidence="5">(African queen) hypothetical protein</fullName>
    </submittedName>
</protein>
<dbReference type="PANTHER" id="PTHR19303:SF16">
    <property type="entry name" value="JERKY PROTEIN HOMOLOG-LIKE"/>
    <property type="match status" value="1"/>
</dbReference>
<evidence type="ECO:0000256" key="1">
    <source>
        <dbReference type="ARBA" id="ARBA00004123"/>
    </source>
</evidence>
<proteinExistence type="predicted"/>
<dbReference type="EMBL" id="CAKASE010000057">
    <property type="protein sequence ID" value="CAG9566639.1"/>
    <property type="molecule type" value="Genomic_DNA"/>
</dbReference>
<dbReference type="Pfam" id="PF03221">
    <property type="entry name" value="HTH_Tnp_Tc5"/>
    <property type="match status" value="1"/>
</dbReference>
<dbReference type="GO" id="GO:0005634">
    <property type="term" value="C:nucleus"/>
    <property type="evidence" value="ECO:0007669"/>
    <property type="project" value="UniProtKB-SubCell"/>
</dbReference>
<dbReference type="InterPro" id="IPR009057">
    <property type="entry name" value="Homeodomain-like_sf"/>
</dbReference>
<evidence type="ECO:0000256" key="3">
    <source>
        <dbReference type="ARBA" id="ARBA00023242"/>
    </source>
</evidence>
<comment type="subcellular location">
    <subcellularLocation>
        <location evidence="1">Nucleus</location>
    </subcellularLocation>
</comment>
<dbReference type="OrthoDB" id="125347at2759"/>
<evidence type="ECO:0000256" key="2">
    <source>
        <dbReference type="ARBA" id="ARBA00023125"/>
    </source>
</evidence>
<dbReference type="InterPro" id="IPR036397">
    <property type="entry name" value="RNaseH_sf"/>
</dbReference>
<dbReference type="Pfam" id="PF04218">
    <property type="entry name" value="CENP-B_N"/>
    <property type="match status" value="1"/>
</dbReference>
<sequence>MSSQTQKRKHKTLTIKEKCDILDRLNRNETFSSLASEYGVGRSTIYDIKKNHEKIKKFVSTTDCGPGKRQTLKKADHPEVEQALYMWFLQKRNRHAPISGPMLAMKAKFFYKEITKKDDFVAGKGWLERFKSRHGIRLMTITGEKLSNDATCIEPFKLRFLQKVNDLNLDPSQVYNADESGLFWRVMPNKTFVSCNEKHVPGRKVSKERVTILLCANAAGTHALKMVVIGKSNKPREFKNIDLPVHYYGQKSAWMTKDVFKKWFDECFVPEVRKWLKVHNFRQKALLLLDNALGHPSEEELTTEDKCITAMFLPPNCTALIQPIDQNIIQFVKQDYKKNLLLRAVSKDQPIEKTLKEFNMKDLVFALSHSWSALPSSTIKSSWKKLWPDIITTPSNDPQISVTSEVIEQVSAETQISPEDLEVWCRGMDKEENVFLEMSDEDIIKEVSNNTTNDQEDNDDVIATAPQVTDQDAVNAFELGLQWAEENGTSYNELLLLRRLRDKALISRYNNLKRKKN</sequence>
<gene>
    <name evidence="5" type="ORF">DCHRY22_LOCUS7249</name>
</gene>
<dbReference type="AlphaFoldDB" id="A0A8J2VST8"/>
<dbReference type="InterPro" id="IPR004875">
    <property type="entry name" value="DDE_SF_endonuclease_dom"/>
</dbReference>